<dbReference type="Pfam" id="PF09335">
    <property type="entry name" value="VTT_dom"/>
    <property type="match status" value="1"/>
</dbReference>
<dbReference type="GO" id="GO:0005886">
    <property type="term" value="C:plasma membrane"/>
    <property type="evidence" value="ECO:0007669"/>
    <property type="project" value="UniProtKB-SubCell"/>
</dbReference>
<comment type="caution">
    <text evidence="8">The sequence shown here is derived from an EMBL/GenBank/DDBJ whole genome shotgun (WGS) entry which is preliminary data.</text>
</comment>
<feature type="transmembrane region" description="Helical" evidence="6">
    <location>
        <begin position="53"/>
        <end position="73"/>
    </location>
</feature>
<dbReference type="Proteomes" id="UP000621436">
    <property type="component" value="Unassembled WGS sequence"/>
</dbReference>
<feature type="transmembrane region" description="Helical" evidence="6">
    <location>
        <begin position="200"/>
        <end position="220"/>
    </location>
</feature>
<keyword evidence="9" id="KW-1185">Reference proteome</keyword>
<gene>
    <name evidence="8" type="ORF">I0Q91_00155</name>
</gene>
<keyword evidence="5 6" id="KW-0472">Membrane</keyword>
<dbReference type="InterPro" id="IPR032816">
    <property type="entry name" value="VTT_dom"/>
</dbReference>
<evidence type="ECO:0000313" key="9">
    <source>
        <dbReference type="Proteomes" id="UP000621436"/>
    </source>
</evidence>
<organism evidence="8 9">
    <name type="scientific">Halonatronomonas betaini</name>
    <dbReference type="NCBI Taxonomy" id="2778430"/>
    <lineage>
        <taxon>Bacteria</taxon>
        <taxon>Bacillati</taxon>
        <taxon>Bacillota</taxon>
        <taxon>Clostridia</taxon>
        <taxon>Halanaerobiales</taxon>
        <taxon>Halarsenatibacteraceae</taxon>
        <taxon>Halonatronomonas</taxon>
    </lineage>
</organism>
<feature type="transmembrane region" description="Helical" evidence="6">
    <location>
        <begin position="173"/>
        <end position="194"/>
    </location>
</feature>
<comment type="similarity">
    <text evidence="6">Belongs to the TVP38/TMEM64 family.</text>
</comment>
<keyword evidence="3 6" id="KW-0812">Transmembrane</keyword>
<evidence type="ECO:0000256" key="4">
    <source>
        <dbReference type="ARBA" id="ARBA00022989"/>
    </source>
</evidence>
<evidence type="ECO:0000256" key="1">
    <source>
        <dbReference type="ARBA" id="ARBA00004651"/>
    </source>
</evidence>
<evidence type="ECO:0000256" key="2">
    <source>
        <dbReference type="ARBA" id="ARBA00022475"/>
    </source>
</evidence>
<feature type="transmembrane region" description="Helical" evidence="6">
    <location>
        <begin position="85"/>
        <end position="109"/>
    </location>
</feature>
<dbReference type="PANTHER" id="PTHR12677">
    <property type="entry name" value="GOLGI APPARATUS MEMBRANE PROTEIN TVP38-RELATED"/>
    <property type="match status" value="1"/>
</dbReference>
<dbReference type="AlphaFoldDB" id="A0A931F541"/>
<feature type="domain" description="VTT" evidence="7">
    <location>
        <begin position="73"/>
        <end position="189"/>
    </location>
</feature>
<evidence type="ECO:0000259" key="7">
    <source>
        <dbReference type="Pfam" id="PF09335"/>
    </source>
</evidence>
<keyword evidence="2 6" id="KW-1003">Cell membrane</keyword>
<keyword evidence="4 6" id="KW-1133">Transmembrane helix</keyword>
<feature type="transmembrane region" description="Helical" evidence="6">
    <location>
        <begin position="12"/>
        <end position="33"/>
    </location>
</feature>
<evidence type="ECO:0000313" key="8">
    <source>
        <dbReference type="EMBL" id="MBF8435475.1"/>
    </source>
</evidence>
<dbReference type="InterPro" id="IPR015414">
    <property type="entry name" value="TMEM64"/>
</dbReference>
<accession>A0A931F541</accession>
<proteinExistence type="inferred from homology"/>
<protein>
    <recommendedName>
        <fullName evidence="6">TVP38/TMEM64 family membrane protein</fullName>
    </recommendedName>
</protein>
<comment type="subcellular location">
    <subcellularLocation>
        <location evidence="1 6">Cell membrane</location>
        <topology evidence="1 6">Multi-pass membrane protein</topology>
    </subcellularLocation>
</comment>
<dbReference type="PANTHER" id="PTHR12677:SF59">
    <property type="entry name" value="GOLGI APPARATUS MEMBRANE PROTEIN TVP38-RELATED"/>
    <property type="match status" value="1"/>
</dbReference>
<name>A0A931F541_9FIRM</name>
<evidence type="ECO:0000256" key="5">
    <source>
        <dbReference type="ARBA" id="ARBA00023136"/>
    </source>
</evidence>
<reference evidence="8" key="1">
    <citation type="submission" date="2020-11" db="EMBL/GenBank/DDBJ databases">
        <title>Halonatronomonas betainensis gen. nov., sp. nov. a novel haloalkaliphilic representative of the family Halanaerobiacae capable of betaine degradation.</title>
        <authorList>
            <person name="Boltyanskaya Y."/>
            <person name="Kevbrin V."/>
            <person name="Detkova E."/>
            <person name="Grouzdev D.S."/>
            <person name="Koziaeva V."/>
            <person name="Zhilina T."/>
        </authorList>
    </citation>
    <scope>NUCLEOTIDE SEQUENCE</scope>
    <source>
        <strain evidence="8">Z-7014</strain>
    </source>
</reference>
<evidence type="ECO:0000256" key="6">
    <source>
        <dbReference type="RuleBase" id="RU366058"/>
    </source>
</evidence>
<sequence length="236" mass="26405">MRQKMKFEKKKLARLIIILVSLATAILLIRLTGLNKYISIDNIELLQKFVADFGILAPLAYLGIWVLACILFLPGLPVTILGAFLFEPVFAIIYTSIGSTLGASSAFILGRYAARDLVTSLISNKEMLQKIDSGVEKHGWRMLIVTRMVPLFPFNLQNYIYGLTSMKLKVYAPLSWICMLPATVAYILAASSIYRGEGDLTQTFIYLGLAGVIFFILSLIPRLLKNRGYIQNEDDI</sequence>
<feature type="transmembrane region" description="Helical" evidence="6">
    <location>
        <begin position="140"/>
        <end position="161"/>
    </location>
</feature>
<dbReference type="EMBL" id="JADPIE010000001">
    <property type="protein sequence ID" value="MBF8435475.1"/>
    <property type="molecule type" value="Genomic_DNA"/>
</dbReference>
<evidence type="ECO:0000256" key="3">
    <source>
        <dbReference type="ARBA" id="ARBA00022692"/>
    </source>
</evidence>